<proteinExistence type="predicted"/>
<evidence type="ECO:0000313" key="1">
    <source>
        <dbReference type="EMBL" id="RLJ79876.1"/>
    </source>
</evidence>
<dbReference type="InterPro" id="IPR024079">
    <property type="entry name" value="MetalloPept_cat_dom_sf"/>
</dbReference>
<gene>
    <name evidence="1" type="ORF">BCL90_0592</name>
</gene>
<dbReference type="AlphaFoldDB" id="A0A497YBM1"/>
<dbReference type="PROSITE" id="PS51257">
    <property type="entry name" value="PROKAR_LIPOPROTEIN"/>
    <property type="match status" value="1"/>
</dbReference>
<dbReference type="InterPro" id="IPR024653">
    <property type="entry name" value="Peptidase_M10/M27/M57"/>
</dbReference>
<dbReference type="EMBL" id="RCCK01000010">
    <property type="protein sequence ID" value="RLJ79876.1"/>
    <property type="molecule type" value="Genomic_DNA"/>
</dbReference>
<evidence type="ECO:0000313" key="2">
    <source>
        <dbReference type="Proteomes" id="UP000273898"/>
    </source>
</evidence>
<dbReference type="Gene3D" id="3.40.390.10">
    <property type="entry name" value="Collagenase (Catalytic Domain)"/>
    <property type="match status" value="1"/>
</dbReference>
<dbReference type="SUPFAM" id="SSF55486">
    <property type="entry name" value="Metalloproteases ('zincins'), catalytic domain"/>
    <property type="match status" value="1"/>
</dbReference>
<organism evidence="1 2">
    <name type="scientific">Pedobacter alluvionis</name>
    <dbReference type="NCBI Taxonomy" id="475253"/>
    <lineage>
        <taxon>Bacteria</taxon>
        <taxon>Pseudomonadati</taxon>
        <taxon>Bacteroidota</taxon>
        <taxon>Sphingobacteriia</taxon>
        <taxon>Sphingobacteriales</taxon>
        <taxon>Sphingobacteriaceae</taxon>
        <taxon>Pedobacter</taxon>
    </lineage>
</organism>
<reference evidence="1 2" key="1">
    <citation type="submission" date="2018-10" db="EMBL/GenBank/DDBJ databases">
        <title>Genomic Encyclopedia of Archaeal and Bacterial Type Strains, Phase II (KMG-II): from individual species to whole genera.</title>
        <authorList>
            <person name="Goeker M."/>
        </authorList>
    </citation>
    <scope>NUCLEOTIDE SEQUENCE [LARGE SCALE GENOMIC DNA]</scope>
    <source>
        <strain evidence="1 2">DSM 19624</strain>
    </source>
</reference>
<dbReference type="GO" id="GO:0008237">
    <property type="term" value="F:metallopeptidase activity"/>
    <property type="evidence" value="ECO:0007669"/>
    <property type="project" value="InterPro"/>
</dbReference>
<name>A0A497YBM1_9SPHI</name>
<protein>
    <submittedName>
        <fullName evidence="1">Dual-action HEIGH metallo-peptidase</fullName>
    </submittedName>
</protein>
<comment type="caution">
    <text evidence="1">The sequence shown here is derived from an EMBL/GenBank/DDBJ whole genome shotgun (WGS) entry which is preliminary data.</text>
</comment>
<dbReference type="Pfam" id="PF12388">
    <property type="entry name" value="Peptidase_M57"/>
    <property type="match status" value="1"/>
</dbReference>
<dbReference type="Proteomes" id="UP000273898">
    <property type="component" value="Unassembled WGS sequence"/>
</dbReference>
<accession>A0A497YBM1</accession>
<sequence length="401" mass="43634">MKENLIMKKTSILSSFSRKMGLAALLLTLSIYSCKKSEPSVIATESKAEVDATALAKIKEMGFQTDGIKESGDYYVVEGDILISKKSLSTVKNIEKGTNAGGKIAQGNTNQLIQGNLTNVIITQEDFDTRWFYAIRDAITAWNAIGNCRINLIHSYNQFYPPYTSSVSPNITIRKVNMGTGAFGQADFPTDAGQPGANIWVNPVTNNVTSTNADNGIPRSHEQDVFMLIHEIGHCLGLRHTDYSGEVNYDAYGRYVGVNATPGTPSTGAPSADPNSVMNSGRLGTSRTWTDFSSYDVIAAQYLYPPVTTPFVSTFKNVINGPSSNSAGATVISTAGATYNGGYYEWRMLDQSLNVVLPVSSFSDFPQQEWSHGTPGTYYLECRLVGLECAGEWARQTVTFN</sequence>